<dbReference type="EMBL" id="JAAWWB010000002">
    <property type="protein sequence ID" value="KAG6788561.1"/>
    <property type="molecule type" value="Genomic_DNA"/>
</dbReference>
<comment type="similarity">
    <text evidence="2 6">Belongs to the UDP-glycosyltransferase family.</text>
</comment>
<evidence type="ECO:0000256" key="4">
    <source>
        <dbReference type="ARBA" id="ARBA00022679"/>
    </source>
</evidence>
<comment type="caution">
    <text evidence="8">The sequence shown here is derived from an EMBL/GenBank/DDBJ whole genome shotgun (WGS) entry which is preliminary data.</text>
</comment>
<dbReference type="Pfam" id="PF00201">
    <property type="entry name" value="UDPGT"/>
    <property type="match status" value="1"/>
</dbReference>
<reference evidence="8" key="1">
    <citation type="journal article" date="2020" name="bioRxiv">
        <title>Hybrid origin of Populus tomentosa Carr. identified through genome sequencing and phylogenomic analysis.</title>
        <authorList>
            <person name="An X."/>
            <person name="Gao K."/>
            <person name="Chen Z."/>
            <person name="Li J."/>
            <person name="Yang X."/>
            <person name="Yang X."/>
            <person name="Zhou J."/>
            <person name="Guo T."/>
            <person name="Zhao T."/>
            <person name="Huang S."/>
            <person name="Miao D."/>
            <person name="Khan W.U."/>
            <person name="Rao P."/>
            <person name="Ye M."/>
            <person name="Lei B."/>
            <person name="Liao W."/>
            <person name="Wang J."/>
            <person name="Ji L."/>
            <person name="Li Y."/>
            <person name="Guo B."/>
            <person name="Mustafa N.S."/>
            <person name="Li S."/>
            <person name="Yun Q."/>
            <person name="Keller S.R."/>
            <person name="Mao J."/>
            <person name="Zhang R."/>
            <person name="Strauss S.H."/>
        </authorList>
    </citation>
    <scope>NUCLEOTIDE SEQUENCE</scope>
    <source>
        <strain evidence="8">GM15</strain>
        <tissue evidence="8">Leaf</tissue>
    </source>
</reference>
<dbReference type="FunFam" id="3.40.50.2000:FF:000060">
    <property type="entry name" value="Glycosyltransferase"/>
    <property type="match status" value="1"/>
</dbReference>
<protein>
    <recommendedName>
        <fullName evidence="7">Glycosyltransferase</fullName>
        <ecNumber evidence="7">2.4.1.-</ecNumber>
    </recommendedName>
</protein>
<sequence>MGMGRDIYVVTGPGQGHLRPCMHLCNLLNKRNYHTTLVLSTALSSAIPPSFAQNPLTTIAQIAPSSRPFPGSDLLIQQAAEDLRAHLSNRCGVPDLPLPICAIIDFQLGWTGQVFREFSVPVIGLFTFGASAAAMEWGAWKVQAGDVKPGETRLVPGLPEEMAITYWDLKRKALGPPGEMGRIRGGGGAPEPGDKPPWVSESEGSVGLMFNTCDDLDGPFIKYMEGQTGMPTWGVGPLLPEKYWQSSDSMISDPVIREQEWGSNLSEQEVIQWLDTKPRGSVLYVAFGSEVRPSADEHKQLADALEEWSRPFIWVVQHDKDHRPDPGLQKRGGNRGLIVYGWAPQLMILSHESTGGFLSHCGWNSTMEAIGRGVPVLAWPIRGDQYYNAKLVVNYLKVGYRVADDLSEMVKRDDIVKGLERLMGDEEMRDRMVGIKSIFDNATPDAAFDSFRDFVNQKLMPV</sequence>
<dbReference type="CDD" id="cd03784">
    <property type="entry name" value="GT1_Gtf-like"/>
    <property type="match status" value="1"/>
</dbReference>
<proteinExistence type="inferred from homology"/>
<comment type="catalytic activity">
    <reaction evidence="5">
        <text>an anthocyanidin + UDP-alpha-D-glucose + H(+) = an anthocyanidin 3-O-beta-D-glucoside + UDP</text>
        <dbReference type="Rhea" id="RHEA:20093"/>
        <dbReference type="ChEBI" id="CHEBI:15378"/>
        <dbReference type="ChEBI" id="CHEBI:16307"/>
        <dbReference type="ChEBI" id="CHEBI:58223"/>
        <dbReference type="ChEBI" id="CHEBI:58885"/>
        <dbReference type="ChEBI" id="CHEBI:143576"/>
        <dbReference type="EC" id="2.4.1.115"/>
    </reaction>
</comment>
<accession>A0A8X8AKK2</accession>
<dbReference type="Proteomes" id="UP000886885">
    <property type="component" value="Chromosome 1D"/>
</dbReference>
<evidence type="ECO:0000313" key="8">
    <source>
        <dbReference type="EMBL" id="KAG6788561.1"/>
    </source>
</evidence>
<evidence type="ECO:0000256" key="2">
    <source>
        <dbReference type="ARBA" id="ARBA00009995"/>
    </source>
</evidence>
<keyword evidence="4 6" id="KW-0808">Transferase</keyword>
<keyword evidence="3 6" id="KW-0328">Glycosyltransferase</keyword>
<keyword evidence="9" id="KW-1185">Reference proteome</keyword>
<dbReference type="GO" id="GO:0047213">
    <property type="term" value="F:anthocyanidin 3-O-glucosyltransferase activity"/>
    <property type="evidence" value="ECO:0007669"/>
    <property type="project" value="UniProtKB-EC"/>
</dbReference>
<evidence type="ECO:0000256" key="6">
    <source>
        <dbReference type="RuleBase" id="RU003718"/>
    </source>
</evidence>
<name>A0A8X8AKK2_POPTO</name>
<evidence type="ECO:0000256" key="7">
    <source>
        <dbReference type="RuleBase" id="RU362057"/>
    </source>
</evidence>
<organism evidence="8 9">
    <name type="scientific">Populus tomentosa</name>
    <name type="common">Chinese white poplar</name>
    <dbReference type="NCBI Taxonomy" id="118781"/>
    <lineage>
        <taxon>Eukaryota</taxon>
        <taxon>Viridiplantae</taxon>
        <taxon>Streptophyta</taxon>
        <taxon>Embryophyta</taxon>
        <taxon>Tracheophyta</taxon>
        <taxon>Spermatophyta</taxon>
        <taxon>Magnoliopsida</taxon>
        <taxon>eudicotyledons</taxon>
        <taxon>Gunneridae</taxon>
        <taxon>Pentapetalae</taxon>
        <taxon>rosids</taxon>
        <taxon>fabids</taxon>
        <taxon>Malpighiales</taxon>
        <taxon>Salicaceae</taxon>
        <taxon>Saliceae</taxon>
        <taxon>Populus</taxon>
    </lineage>
</organism>
<dbReference type="PROSITE" id="PS00375">
    <property type="entry name" value="UDPGT"/>
    <property type="match status" value="1"/>
</dbReference>
<evidence type="ECO:0000256" key="3">
    <source>
        <dbReference type="ARBA" id="ARBA00022676"/>
    </source>
</evidence>
<dbReference type="PANTHER" id="PTHR48047:SF197">
    <property type="entry name" value="SCOPOLETIN GLUCOSYLTRANSFERASE-LIKE"/>
    <property type="match status" value="1"/>
</dbReference>
<dbReference type="EC" id="2.4.1.-" evidence="7"/>
<gene>
    <name evidence="8" type="ORF">POTOM_004629</name>
</gene>
<dbReference type="InterPro" id="IPR002213">
    <property type="entry name" value="UDP_glucos_trans"/>
</dbReference>
<evidence type="ECO:0000256" key="1">
    <source>
        <dbReference type="ARBA" id="ARBA00004935"/>
    </source>
</evidence>
<evidence type="ECO:0000313" key="9">
    <source>
        <dbReference type="Proteomes" id="UP000886885"/>
    </source>
</evidence>
<dbReference type="InterPro" id="IPR035595">
    <property type="entry name" value="UDP_glycos_trans_CS"/>
</dbReference>
<dbReference type="OrthoDB" id="5835829at2759"/>
<comment type="pathway">
    <text evidence="1">Pigment biosynthesis; anthocyanin biosynthesis.</text>
</comment>
<dbReference type="AlphaFoldDB" id="A0A8X8AKK2"/>
<dbReference type="PANTHER" id="PTHR48047">
    <property type="entry name" value="GLYCOSYLTRANSFERASE"/>
    <property type="match status" value="1"/>
</dbReference>
<evidence type="ECO:0000256" key="5">
    <source>
        <dbReference type="ARBA" id="ARBA00047606"/>
    </source>
</evidence>